<dbReference type="SUPFAM" id="SSF56300">
    <property type="entry name" value="Metallo-dependent phosphatases"/>
    <property type="match status" value="1"/>
</dbReference>
<comment type="caution">
    <text evidence="2">The sequence shown here is derived from an EMBL/GenBank/DDBJ whole genome shotgun (WGS) entry which is preliminary data.</text>
</comment>
<protein>
    <submittedName>
        <fullName evidence="2">Serine/threonine protein phosphatase</fullName>
        <ecNumber evidence="2">3.1.3.16</ecNumber>
    </submittedName>
</protein>
<proteinExistence type="predicted"/>
<evidence type="ECO:0000313" key="3">
    <source>
        <dbReference type="Proteomes" id="UP000036959"/>
    </source>
</evidence>
<keyword evidence="3" id="KW-1185">Reference proteome</keyword>
<organism evidence="2 3">
    <name type="scientific">Candidatus Burkholderia verschuerenii</name>
    <dbReference type="NCBI Taxonomy" id="242163"/>
    <lineage>
        <taxon>Bacteria</taxon>
        <taxon>Pseudomonadati</taxon>
        <taxon>Pseudomonadota</taxon>
        <taxon>Betaproteobacteria</taxon>
        <taxon>Burkholderiales</taxon>
        <taxon>Burkholderiaceae</taxon>
        <taxon>Burkholderia</taxon>
    </lineage>
</organism>
<dbReference type="EMBL" id="LFJJ01000208">
    <property type="protein sequence ID" value="KND57927.1"/>
    <property type="molecule type" value="Genomic_DNA"/>
</dbReference>
<sequence>MLGAQDIHAEGADVTVNLGDIVSGALHPSETADLLMTIALPTIRGNHERQLLTQPRADQGLSDRWALDHLSADQLAWIEALPVTLDLQDNVLLVHGTPDSDLDYFLETVDENGLRAATPEEVEHRATNARTELILCGHTHLQRSMKLRDGDV</sequence>
<name>A0A0L0M5J2_9BURK</name>
<dbReference type="Proteomes" id="UP000036959">
    <property type="component" value="Unassembled WGS sequence"/>
</dbReference>
<evidence type="ECO:0000313" key="2">
    <source>
        <dbReference type="EMBL" id="KND57927.1"/>
    </source>
</evidence>
<accession>A0A0L0M5J2</accession>
<dbReference type="PANTHER" id="PTHR42850:SF2">
    <property type="entry name" value="BLL5683 PROTEIN"/>
    <property type="match status" value="1"/>
</dbReference>
<dbReference type="GO" id="GO:0005737">
    <property type="term" value="C:cytoplasm"/>
    <property type="evidence" value="ECO:0007669"/>
    <property type="project" value="TreeGrafter"/>
</dbReference>
<dbReference type="GO" id="GO:0004722">
    <property type="term" value="F:protein serine/threonine phosphatase activity"/>
    <property type="evidence" value="ECO:0007669"/>
    <property type="project" value="UniProtKB-EC"/>
</dbReference>
<dbReference type="PATRIC" id="fig|242163.4.peg.2910"/>
<dbReference type="InterPro" id="IPR029052">
    <property type="entry name" value="Metallo-depent_PP-like"/>
</dbReference>
<dbReference type="PANTHER" id="PTHR42850">
    <property type="entry name" value="METALLOPHOSPHOESTERASE"/>
    <property type="match status" value="1"/>
</dbReference>
<dbReference type="Pfam" id="PF00149">
    <property type="entry name" value="Metallophos"/>
    <property type="match status" value="1"/>
</dbReference>
<dbReference type="EC" id="3.1.3.16" evidence="2"/>
<dbReference type="AlphaFoldDB" id="A0A0L0M5J2"/>
<evidence type="ECO:0000259" key="1">
    <source>
        <dbReference type="Pfam" id="PF00149"/>
    </source>
</evidence>
<dbReference type="Gene3D" id="3.60.21.10">
    <property type="match status" value="1"/>
</dbReference>
<reference evidence="3" key="1">
    <citation type="submission" date="2015-06" db="EMBL/GenBank/DDBJ databases">
        <title>Comparative genomics of Burkholderia leaf nodule symbionts.</title>
        <authorList>
            <person name="Carlier A."/>
            <person name="Eberl L."/>
            <person name="Pinto-Carbo M."/>
        </authorList>
    </citation>
    <scope>NUCLEOTIDE SEQUENCE [LARGE SCALE GENOMIC DNA]</scope>
    <source>
        <strain evidence="3">UZHbot4</strain>
    </source>
</reference>
<dbReference type="InterPro" id="IPR050126">
    <property type="entry name" value="Ap4A_hydrolase"/>
</dbReference>
<gene>
    <name evidence="2" type="ORF">BVER_05097</name>
</gene>
<feature type="domain" description="Calcineurin-like phosphoesterase" evidence="1">
    <location>
        <begin position="7"/>
        <end position="140"/>
    </location>
</feature>
<dbReference type="InterPro" id="IPR004843">
    <property type="entry name" value="Calcineurin-like_PHP"/>
</dbReference>
<keyword evidence="2" id="KW-0378">Hydrolase</keyword>